<evidence type="ECO:0000313" key="1">
    <source>
        <dbReference type="EMBL" id="TIH39013.1"/>
    </source>
</evidence>
<dbReference type="PANTHER" id="PTHR48100:SF51">
    <property type="entry name" value="PHOSPHOGLYCERATE MUTASE"/>
    <property type="match status" value="1"/>
</dbReference>
<dbReference type="Proteomes" id="UP000306192">
    <property type="component" value="Unassembled WGS sequence"/>
</dbReference>
<dbReference type="SMART" id="SM00855">
    <property type="entry name" value="PGAM"/>
    <property type="match status" value="1"/>
</dbReference>
<dbReference type="SUPFAM" id="SSF53254">
    <property type="entry name" value="Phosphoglycerate mutase-like"/>
    <property type="match status" value="1"/>
</dbReference>
<evidence type="ECO:0000313" key="2">
    <source>
        <dbReference type="Proteomes" id="UP000306192"/>
    </source>
</evidence>
<sequence>MVKSSFTVALSAQVLSSLGCSTLRKLSAVVASRIHIVRHGEVYNPDHVLYGRLPNFGLSDLGKRMAQAAADELASRGRPVTALFASPLQRAQESAAPQAAAFNLPIQTEPRIIEPTNKFEGMSPRVRNAALRQPKNWSWVMNPFKPSWGEAYKSVTTRMLAAIDDAYNSVDDGDVVMVSHQLPIWATHLEITGQHLWHDPRKRRCNLSSITTVERQGDRFVEIGYADPAGSLLVGAVDDGAV</sequence>
<dbReference type="GO" id="GO:0016791">
    <property type="term" value="F:phosphatase activity"/>
    <property type="evidence" value="ECO:0007669"/>
    <property type="project" value="TreeGrafter"/>
</dbReference>
<protein>
    <submittedName>
        <fullName evidence="1">Histidine phosphatase family protein</fullName>
    </submittedName>
</protein>
<comment type="caution">
    <text evidence="1">The sequence shown here is derived from an EMBL/GenBank/DDBJ whole genome shotgun (WGS) entry which is preliminary data.</text>
</comment>
<organism evidence="1 2">
    <name type="scientific">Subtercola vilae</name>
    <dbReference type="NCBI Taxonomy" id="2056433"/>
    <lineage>
        <taxon>Bacteria</taxon>
        <taxon>Bacillati</taxon>
        <taxon>Actinomycetota</taxon>
        <taxon>Actinomycetes</taxon>
        <taxon>Micrococcales</taxon>
        <taxon>Microbacteriaceae</taxon>
        <taxon>Subtercola</taxon>
    </lineage>
</organism>
<proteinExistence type="predicted"/>
<dbReference type="PANTHER" id="PTHR48100">
    <property type="entry name" value="BROAD-SPECIFICITY PHOSPHATASE YOR283W-RELATED"/>
    <property type="match status" value="1"/>
</dbReference>
<gene>
    <name evidence="1" type="ORF">D4765_05480</name>
</gene>
<reference evidence="1 2" key="1">
    <citation type="journal article" date="2019" name="Microorganisms">
        <title>Systematic Affiliation and Genome Analysis of Subtercola vilae DB165(T) with Particular Emphasis on Cold Adaptation of an Isolate from a High-Altitude Cold Volcano Lake.</title>
        <authorList>
            <person name="Villalobos A.S."/>
            <person name="Wiese J."/>
            <person name="Imhoff J.F."/>
            <person name="Dorador C."/>
            <person name="Keller A."/>
            <person name="Hentschel U."/>
        </authorList>
    </citation>
    <scope>NUCLEOTIDE SEQUENCE [LARGE SCALE GENOMIC DNA]</scope>
    <source>
        <strain evidence="1 2">DB165</strain>
    </source>
</reference>
<dbReference type="CDD" id="cd07067">
    <property type="entry name" value="HP_PGM_like"/>
    <property type="match status" value="1"/>
</dbReference>
<name>A0A4T2C3T8_9MICO</name>
<dbReference type="InterPro" id="IPR029033">
    <property type="entry name" value="His_PPase_superfam"/>
</dbReference>
<dbReference type="AlphaFoldDB" id="A0A4T2C3T8"/>
<dbReference type="Gene3D" id="3.40.50.1240">
    <property type="entry name" value="Phosphoglycerate mutase-like"/>
    <property type="match status" value="1"/>
</dbReference>
<dbReference type="GO" id="GO:0005737">
    <property type="term" value="C:cytoplasm"/>
    <property type="evidence" value="ECO:0007669"/>
    <property type="project" value="TreeGrafter"/>
</dbReference>
<dbReference type="InterPro" id="IPR050275">
    <property type="entry name" value="PGM_Phosphatase"/>
</dbReference>
<dbReference type="EMBL" id="QYRT01000007">
    <property type="protein sequence ID" value="TIH39013.1"/>
    <property type="molecule type" value="Genomic_DNA"/>
</dbReference>
<keyword evidence="2" id="KW-1185">Reference proteome</keyword>
<dbReference type="InterPro" id="IPR013078">
    <property type="entry name" value="His_Pase_superF_clade-1"/>
</dbReference>
<dbReference type="PROSITE" id="PS51257">
    <property type="entry name" value="PROKAR_LIPOPROTEIN"/>
    <property type="match status" value="1"/>
</dbReference>
<dbReference type="Pfam" id="PF00300">
    <property type="entry name" value="His_Phos_1"/>
    <property type="match status" value="1"/>
</dbReference>
<accession>A0A4T2C3T8</accession>